<evidence type="ECO:0000256" key="1">
    <source>
        <dbReference type="ARBA" id="ARBA00022679"/>
    </source>
</evidence>
<dbReference type="OrthoDB" id="9804504at2"/>
<dbReference type="Proteomes" id="UP000283587">
    <property type="component" value="Unassembled WGS sequence"/>
</dbReference>
<dbReference type="InterPro" id="IPR025980">
    <property type="entry name" value="ATP-Sase_PUA-like_dom"/>
</dbReference>
<evidence type="ECO:0000259" key="2">
    <source>
        <dbReference type="Pfam" id="PF14306"/>
    </source>
</evidence>
<dbReference type="AlphaFoldDB" id="A0A418ZXT3"/>
<dbReference type="InterPro" id="IPR015947">
    <property type="entry name" value="PUA-like_sf"/>
</dbReference>
<keyword evidence="4" id="KW-1185">Reference proteome</keyword>
<protein>
    <submittedName>
        <fullName evidence="3">Transcription antiterminator BlgG</fullName>
    </submittedName>
</protein>
<evidence type="ECO:0000313" key="4">
    <source>
        <dbReference type="Proteomes" id="UP000283587"/>
    </source>
</evidence>
<feature type="domain" description="ATP-sulfurylase PUA-like" evidence="2">
    <location>
        <begin position="3"/>
        <end position="121"/>
    </location>
</feature>
<dbReference type="Pfam" id="PF14306">
    <property type="entry name" value="PUA_2"/>
    <property type="match status" value="1"/>
</dbReference>
<dbReference type="RefSeq" id="WP_119900511.1">
    <property type="nucleotide sequence ID" value="NZ_QNRC01000008.1"/>
</dbReference>
<dbReference type="SUPFAM" id="SSF88697">
    <property type="entry name" value="PUA domain-like"/>
    <property type="match status" value="1"/>
</dbReference>
<proteinExistence type="predicted"/>
<dbReference type="Gene3D" id="3.10.400.10">
    <property type="entry name" value="Sulfate adenylyltransferase"/>
    <property type="match status" value="1"/>
</dbReference>
<dbReference type="GO" id="GO:0005737">
    <property type="term" value="C:cytoplasm"/>
    <property type="evidence" value="ECO:0007669"/>
    <property type="project" value="TreeGrafter"/>
</dbReference>
<sequence length="254" mass="26304">MPSPNQAPIRELFVSEAMAGALLRDAARLPRWILDPPQMRRLDLLMNGGFFPLKGYLTQADHQAVQEGLQLSSGMFWPLPVSLEVGAEFAAQVEPGSDIALAGPDGALLAVMSVTDKWPADPRGAGPVDLGGPVKGLAPSPLAGTSPNARRAQAAAHVVALSADDPRREALRRRLEAAGIAHLPMDPPPLPGCAGRLALMQAVLARNFGATELVVAEDLAGDALVARYGDRAGIAIVTEPGGLRAAMPGGGICG</sequence>
<name>A0A418ZXT3_9RHOB</name>
<accession>A0A418ZXT3</accession>
<evidence type="ECO:0000313" key="3">
    <source>
        <dbReference type="EMBL" id="RJL05297.1"/>
    </source>
</evidence>
<dbReference type="GO" id="GO:0019379">
    <property type="term" value="P:sulfate assimilation, phosphoadenylyl sulfate reduction by phosphoadenylyl-sulfate reductase (thioredoxin)"/>
    <property type="evidence" value="ECO:0007669"/>
    <property type="project" value="TreeGrafter"/>
</dbReference>
<dbReference type="PANTHER" id="PTHR42700">
    <property type="entry name" value="SULFATE ADENYLYLTRANSFERASE"/>
    <property type="match status" value="1"/>
</dbReference>
<dbReference type="GO" id="GO:0010134">
    <property type="term" value="P:sulfate assimilation via adenylyl sulfate reduction"/>
    <property type="evidence" value="ECO:0007669"/>
    <property type="project" value="TreeGrafter"/>
</dbReference>
<dbReference type="PANTHER" id="PTHR42700:SF1">
    <property type="entry name" value="SULFATE ADENYLYLTRANSFERASE"/>
    <property type="match status" value="1"/>
</dbReference>
<dbReference type="EMBL" id="QZEW01000115">
    <property type="protein sequence ID" value="RJL05297.1"/>
    <property type="molecule type" value="Genomic_DNA"/>
</dbReference>
<dbReference type="GO" id="GO:0004781">
    <property type="term" value="F:sulfate adenylyltransferase (ATP) activity"/>
    <property type="evidence" value="ECO:0007669"/>
    <property type="project" value="TreeGrafter"/>
</dbReference>
<keyword evidence="1" id="KW-0808">Transferase</keyword>
<organism evidence="3 4">
    <name type="scientific">Paracoccus siganidrum</name>
    <dbReference type="NCBI Taxonomy" id="1276757"/>
    <lineage>
        <taxon>Bacteria</taxon>
        <taxon>Pseudomonadati</taxon>
        <taxon>Pseudomonadota</taxon>
        <taxon>Alphaproteobacteria</taxon>
        <taxon>Rhodobacterales</taxon>
        <taxon>Paracoccaceae</taxon>
        <taxon>Paracoccus</taxon>
    </lineage>
</organism>
<comment type="caution">
    <text evidence="3">The sequence shown here is derived from an EMBL/GenBank/DDBJ whole genome shotgun (WGS) entry which is preliminary data.</text>
</comment>
<dbReference type="InterPro" id="IPR050512">
    <property type="entry name" value="Sulf_AdTrans/APS_kinase"/>
</dbReference>
<reference evidence="4" key="1">
    <citation type="submission" date="2018-09" db="EMBL/GenBank/DDBJ databases">
        <title>Paracoccus onubensis nov. sp. a moderate halophilic bacterium isolated from Gruta de las Maravillas (Aracena, Spain).</title>
        <authorList>
            <person name="Jurado V."/>
            <person name="Gutierrez-Patricio S."/>
            <person name="Gonzalez-Pimentel J.L."/>
            <person name="Miller A.Z."/>
            <person name="Laiz L."/>
            <person name="Saiz-Jimenez C."/>
        </authorList>
    </citation>
    <scope>NUCLEOTIDE SEQUENCE [LARGE SCALE GENOMIC DNA]</scope>
    <source>
        <strain evidence="4">DSM 26381</strain>
    </source>
</reference>
<gene>
    <name evidence="3" type="ORF">D3P05_19830</name>
</gene>